<keyword evidence="6" id="KW-0520">NAD</keyword>
<dbReference type="Proteomes" id="UP000233556">
    <property type="component" value="Unassembled WGS sequence"/>
</dbReference>
<keyword evidence="9" id="KW-1185">Reference proteome</keyword>
<dbReference type="InterPro" id="IPR000086">
    <property type="entry name" value="NUDIX_hydrolase_dom"/>
</dbReference>
<evidence type="ECO:0000256" key="1">
    <source>
        <dbReference type="ARBA" id="ARBA00001946"/>
    </source>
</evidence>
<accession>A0A2I0T809</accession>
<dbReference type="Gene3D" id="3.90.79.10">
    <property type="entry name" value="Nucleoside Triphosphate Pyrophosphohydrolase"/>
    <property type="match status" value="1"/>
</dbReference>
<proteinExistence type="predicted"/>
<dbReference type="Pfam" id="PF00293">
    <property type="entry name" value="NUDIX"/>
    <property type="match status" value="1"/>
</dbReference>
<name>A0A2I0T809_LIMLA</name>
<dbReference type="EMBL" id="KZ515839">
    <property type="protein sequence ID" value="PKU29930.1"/>
    <property type="molecule type" value="Genomic_DNA"/>
</dbReference>
<dbReference type="PANTHER" id="PTHR11383">
    <property type="entry name" value="NUCLEOSIDE DIPHOSPHATE-LINKED MOIETY X MOTIF 13"/>
    <property type="match status" value="1"/>
</dbReference>
<dbReference type="PANTHER" id="PTHR11383:SF3">
    <property type="entry name" value="NAD(P)H PYROPHOSPHATASE NUDT13, MITOCHONDRIAL"/>
    <property type="match status" value="1"/>
</dbReference>
<reference evidence="9" key="1">
    <citation type="submission" date="2017-11" db="EMBL/GenBank/DDBJ databases">
        <authorList>
            <person name="Lima N.C."/>
            <person name="Parody-Merino A.M."/>
            <person name="Battley P.F."/>
            <person name="Fidler A.E."/>
            <person name="Prosdocimi F."/>
        </authorList>
    </citation>
    <scope>NUCLEOTIDE SEQUENCE [LARGE SCALE GENOMIC DNA]</scope>
</reference>
<keyword evidence="4" id="KW-0378">Hydrolase</keyword>
<dbReference type="PROSITE" id="PS51462">
    <property type="entry name" value="NUDIX"/>
    <property type="match status" value="1"/>
</dbReference>
<dbReference type="InterPro" id="IPR049734">
    <property type="entry name" value="NudC-like_C"/>
</dbReference>
<dbReference type="SUPFAM" id="SSF55811">
    <property type="entry name" value="Nudix"/>
    <property type="match status" value="1"/>
</dbReference>
<dbReference type="AlphaFoldDB" id="A0A2I0T809"/>
<comment type="cofactor">
    <cofactor evidence="1">
        <name>Mg(2+)</name>
        <dbReference type="ChEBI" id="CHEBI:18420"/>
    </cofactor>
</comment>
<dbReference type="GO" id="GO:0016787">
    <property type="term" value="F:hydrolase activity"/>
    <property type="evidence" value="ECO:0007669"/>
    <property type="project" value="UniProtKB-KW"/>
</dbReference>
<reference evidence="9" key="2">
    <citation type="submission" date="2017-12" db="EMBL/GenBank/DDBJ databases">
        <title>Genome sequence of the Bar-tailed Godwit (Limosa lapponica baueri).</title>
        <authorList>
            <person name="Lima N.C.B."/>
            <person name="Parody-Merino A.M."/>
            <person name="Battley P.F."/>
            <person name="Fidler A.E."/>
            <person name="Prosdocimi F."/>
        </authorList>
    </citation>
    <scope>NUCLEOTIDE SEQUENCE [LARGE SCALE GENOMIC DNA]</scope>
</reference>
<dbReference type="EC" id="3.6.1.22" evidence="2"/>
<feature type="domain" description="Nudix hydrolase" evidence="7">
    <location>
        <begin position="1"/>
        <end position="123"/>
    </location>
</feature>
<keyword evidence="3" id="KW-0479">Metal-binding</keyword>
<dbReference type="OrthoDB" id="10249612at2759"/>
<protein>
    <recommendedName>
        <fullName evidence="2">NAD(+) diphosphatase</fullName>
        <ecNumber evidence="2">3.6.1.22</ecNumber>
    </recommendedName>
</protein>
<dbReference type="CDD" id="cd03429">
    <property type="entry name" value="NUDIX_NADH_pyrophosphatase_Nudt13"/>
    <property type="match status" value="1"/>
</dbReference>
<keyword evidence="5" id="KW-0460">Magnesium</keyword>
<evidence type="ECO:0000256" key="2">
    <source>
        <dbReference type="ARBA" id="ARBA00012381"/>
    </source>
</evidence>
<evidence type="ECO:0000256" key="3">
    <source>
        <dbReference type="ARBA" id="ARBA00022723"/>
    </source>
</evidence>
<evidence type="ECO:0000313" key="9">
    <source>
        <dbReference type="Proteomes" id="UP000233556"/>
    </source>
</evidence>
<evidence type="ECO:0000259" key="7">
    <source>
        <dbReference type="PROSITE" id="PS51462"/>
    </source>
</evidence>
<dbReference type="InterPro" id="IPR015797">
    <property type="entry name" value="NUDIX_hydrolase-like_dom_sf"/>
</dbReference>
<evidence type="ECO:0000256" key="5">
    <source>
        <dbReference type="ARBA" id="ARBA00022842"/>
    </source>
</evidence>
<evidence type="ECO:0000256" key="4">
    <source>
        <dbReference type="ARBA" id="ARBA00022801"/>
    </source>
</evidence>
<dbReference type="GO" id="GO:0046872">
    <property type="term" value="F:metal ion binding"/>
    <property type="evidence" value="ECO:0007669"/>
    <property type="project" value="UniProtKB-KW"/>
</dbReference>
<organism evidence="8 9">
    <name type="scientific">Limosa lapponica baueri</name>
    <dbReference type="NCBI Taxonomy" id="1758121"/>
    <lineage>
        <taxon>Eukaryota</taxon>
        <taxon>Metazoa</taxon>
        <taxon>Chordata</taxon>
        <taxon>Craniata</taxon>
        <taxon>Vertebrata</taxon>
        <taxon>Euteleostomi</taxon>
        <taxon>Archelosauria</taxon>
        <taxon>Archosauria</taxon>
        <taxon>Dinosauria</taxon>
        <taxon>Saurischia</taxon>
        <taxon>Theropoda</taxon>
        <taxon>Coelurosauria</taxon>
        <taxon>Aves</taxon>
        <taxon>Neognathae</taxon>
        <taxon>Neoaves</taxon>
        <taxon>Charadriiformes</taxon>
        <taxon>Scolopacidae</taxon>
        <taxon>Limosa</taxon>
    </lineage>
</organism>
<sequence>MKKILETLKETEQWIEKSVLIGCSDEHVPQFALDLGENVEETVRREVAEEVGLEVESLWYSASQHWPFPSSCLMIACHALVRAQQAEISMNSLELEEARWFGLEEIVEGLKREPRSSKQDDGSFLPWFPPKQAIAHRLICEWVKRQTSQPA</sequence>
<evidence type="ECO:0000256" key="6">
    <source>
        <dbReference type="ARBA" id="ARBA00023027"/>
    </source>
</evidence>
<gene>
    <name evidence="8" type="ORF">llap_19766</name>
</gene>
<evidence type="ECO:0000313" key="8">
    <source>
        <dbReference type="EMBL" id="PKU29930.1"/>
    </source>
</evidence>